<accession>A0A172QWL9</accession>
<dbReference type="EMBL" id="CP015622">
    <property type="protein sequence ID" value="ANE05099.1"/>
    <property type="molecule type" value="Genomic_DNA"/>
</dbReference>
<dbReference type="AlphaFoldDB" id="A0A172QWL9"/>
<evidence type="ECO:0000313" key="1">
    <source>
        <dbReference type="EMBL" id="ANE05099.1"/>
    </source>
</evidence>
<evidence type="ECO:0000313" key="2">
    <source>
        <dbReference type="Proteomes" id="UP000076929"/>
    </source>
</evidence>
<proteinExistence type="predicted"/>
<name>A0A172QWL9_9CORY</name>
<sequence length="62" mass="6648">MGNGAFIFGFCTTLLDMDFNAIINPIIEFFSTDLGAIFAQVGRVLFDLLFPANTDAAQVNAG</sequence>
<dbReference type="STRING" id="1652495.ccrud_13410"/>
<dbReference type="KEGG" id="ccjz:ccrud_13410"/>
<organism evidence="1 2">
    <name type="scientific">Corynebacterium crudilactis</name>
    <dbReference type="NCBI Taxonomy" id="1652495"/>
    <lineage>
        <taxon>Bacteria</taxon>
        <taxon>Bacillati</taxon>
        <taxon>Actinomycetota</taxon>
        <taxon>Actinomycetes</taxon>
        <taxon>Mycobacteriales</taxon>
        <taxon>Corynebacteriaceae</taxon>
        <taxon>Corynebacterium</taxon>
    </lineage>
</organism>
<protein>
    <submittedName>
        <fullName evidence="1">Uncharacterized protein</fullName>
    </submittedName>
</protein>
<reference evidence="1 2" key="1">
    <citation type="submission" date="2016-05" db="EMBL/GenBank/DDBJ databases">
        <title>Complete genome sequence of Corynebacterium crudilactis, a new Corynebacterium species isolated from raw cow's milk.</title>
        <authorList>
            <person name="Christian R."/>
            <person name="Zimmermann J."/>
            <person name="Lipski A."/>
            <person name="Kalinowski J."/>
        </authorList>
    </citation>
    <scope>NUCLEOTIDE SEQUENCE [LARGE SCALE GENOMIC DNA]</scope>
    <source>
        <strain evidence="1 2">JZ16</strain>
    </source>
</reference>
<dbReference type="Proteomes" id="UP000076929">
    <property type="component" value="Chromosome"/>
</dbReference>
<keyword evidence="2" id="KW-1185">Reference proteome</keyword>
<gene>
    <name evidence="1" type="ORF">ccrud_13410</name>
</gene>